<feature type="domain" description="M23ase beta-sheet core" evidence="1">
    <location>
        <begin position="179"/>
        <end position="273"/>
    </location>
</feature>
<dbReference type="InterPro" id="IPR050570">
    <property type="entry name" value="Cell_wall_metabolism_enzyme"/>
</dbReference>
<evidence type="ECO:0000259" key="2">
    <source>
        <dbReference type="Pfam" id="PF18421"/>
    </source>
</evidence>
<dbReference type="FunFam" id="2.70.70.10:FF:000019">
    <property type="entry name" value="M23 family peptidase"/>
    <property type="match status" value="1"/>
</dbReference>
<dbReference type="InterPro" id="IPR016047">
    <property type="entry name" value="M23ase_b-sheet_dom"/>
</dbReference>
<evidence type="ECO:0000313" key="3">
    <source>
        <dbReference type="EMBL" id="VAW76382.1"/>
    </source>
</evidence>
<protein>
    <submittedName>
        <fullName evidence="3">Peptidase, M23/M37 family</fullName>
    </submittedName>
</protein>
<dbReference type="CDD" id="cd12797">
    <property type="entry name" value="M23_peptidase"/>
    <property type="match status" value="1"/>
</dbReference>
<dbReference type="Gene3D" id="2.70.70.10">
    <property type="entry name" value="Glucose Permease (Domain IIA)"/>
    <property type="match status" value="1"/>
</dbReference>
<dbReference type="SUPFAM" id="SSF51261">
    <property type="entry name" value="Duplicated hybrid motif"/>
    <property type="match status" value="1"/>
</dbReference>
<accession>A0A3B0YM89</accession>
<dbReference type="PANTHER" id="PTHR21666:SF285">
    <property type="entry name" value="M23 FAMILY METALLOPEPTIDASE"/>
    <property type="match status" value="1"/>
</dbReference>
<dbReference type="InterPro" id="IPR011055">
    <property type="entry name" value="Dup_hybrid_motif"/>
</dbReference>
<dbReference type="AlphaFoldDB" id="A0A3B0YM89"/>
<gene>
    <name evidence="3" type="ORF">MNBD_GAMMA15-1697</name>
</gene>
<reference evidence="3" key="1">
    <citation type="submission" date="2018-06" db="EMBL/GenBank/DDBJ databases">
        <authorList>
            <person name="Zhirakovskaya E."/>
        </authorList>
    </citation>
    <scope>NUCLEOTIDE SEQUENCE</scope>
</reference>
<proteinExistence type="predicted"/>
<dbReference type="EMBL" id="UOFN01000059">
    <property type="protein sequence ID" value="VAW76382.1"/>
    <property type="molecule type" value="Genomic_DNA"/>
</dbReference>
<feature type="domain" description="Peptidase family M23 N-terminal" evidence="2">
    <location>
        <begin position="31"/>
        <end position="104"/>
    </location>
</feature>
<dbReference type="PANTHER" id="PTHR21666">
    <property type="entry name" value="PEPTIDASE-RELATED"/>
    <property type="match status" value="1"/>
</dbReference>
<name>A0A3B0YM89_9ZZZZ</name>
<dbReference type="Gene3D" id="2.60.40.1590">
    <property type="entry name" value="Peptidoglycan hydrolase domains"/>
    <property type="match status" value="1"/>
</dbReference>
<dbReference type="InterPro" id="IPR040487">
    <property type="entry name" value="Peptidase_M23_N"/>
</dbReference>
<sequence length="289" mass="31597">MKLLKKESILYFLAGWLLCLTPAQALQLPKNHPVPGGIAVITLTGYNTAPQASFRNKPVMVVRDDKGTFVALLGLALATKPGEQNLEILGASGKKKIMSFTVANRDYERQYITIKNKRMVNPEKRDMTRIGKEQQRIRKALASWTPQTPETLLLNLPVSGPVSSTFGLRRYFNDQPRKPHSGLDLAAAEGTPVKAPASGHIVDTGEFFFNGNTVFIDHGQGLVTMYCHLSRIDVKPGQHVDSGAIIGAVGKTGRVTGAHLHWSVSLNDARIDPEFLLREPLPKPASGSK</sequence>
<organism evidence="3">
    <name type="scientific">hydrothermal vent metagenome</name>
    <dbReference type="NCBI Taxonomy" id="652676"/>
    <lineage>
        <taxon>unclassified sequences</taxon>
        <taxon>metagenomes</taxon>
        <taxon>ecological metagenomes</taxon>
    </lineage>
</organism>
<dbReference type="Pfam" id="PF18421">
    <property type="entry name" value="Peptidase_M23_N"/>
    <property type="match status" value="1"/>
</dbReference>
<dbReference type="Pfam" id="PF01551">
    <property type="entry name" value="Peptidase_M23"/>
    <property type="match status" value="1"/>
</dbReference>
<evidence type="ECO:0000259" key="1">
    <source>
        <dbReference type="Pfam" id="PF01551"/>
    </source>
</evidence>
<dbReference type="GO" id="GO:0004222">
    <property type="term" value="F:metalloendopeptidase activity"/>
    <property type="evidence" value="ECO:0007669"/>
    <property type="project" value="TreeGrafter"/>
</dbReference>